<proteinExistence type="predicted"/>
<comment type="caution">
    <text evidence="2">The sequence shown here is derived from an EMBL/GenBank/DDBJ whole genome shotgun (WGS) entry which is preliminary data.</text>
</comment>
<dbReference type="Gene3D" id="1.25.40.10">
    <property type="entry name" value="Tetratricopeptide repeat domain"/>
    <property type="match status" value="1"/>
</dbReference>
<accession>A0A0F8YV44</accession>
<gene>
    <name evidence="2" type="ORF">LCGC14_2851220</name>
</gene>
<keyword evidence="1" id="KW-0472">Membrane</keyword>
<reference evidence="2" key="1">
    <citation type="journal article" date="2015" name="Nature">
        <title>Complex archaea that bridge the gap between prokaryotes and eukaryotes.</title>
        <authorList>
            <person name="Spang A."/>
            <person name="Saw J.H."/>
            <person name="Jorgensen S.L."/>
            <person name="Zaremba-Niedzwiedzka K."/>
            <person name="Martijn J."/>
            <person name="Lind A.E."/>
            <person name="van Eijk R."/>
            <person name="Schleper C."/>
            <person name="Guy L."/>
            <person name="Ettema T.J."/>
        </authorList>
    </citation>
    <scope>NUCLEOTIDE SEQUENCE</scope>
</reference>
<dbReference type="AlphaFoldDB" id="A0A0F8YV44"/>
<keyword evidence="1" id="KW-0812">Transmembrane</keyword>
<sequence length="248" mass="28552">MNPVHYLIAMISIIFFILSGLTLQNSSCEYYPPEEAEIFTQGVDIIYNDPGIAAVHHYEKLYNIDGDEFIADLFVAVAYASIMEKYRSTSFDSIFTTKINAAIEKGRKQLNKDENNAKTLLYLGGALGTRGVRRAYLGDWKGAFADAQEAHEILHKCIEVDPDMYDAYYGLGLYHYYKSIKVNMIRKYFPVIWLLGPIIDLFKNERELGLEQLDDSCKKGLFSERATKHALLRIYIEEKWYDKYFALA</sequence>
<evidence type="ECO:0000313" key="2">
    <source>
        <dbReference type="EMBL" id="KKK77675.1"/>
    </source>
</evidence>
<evidence type="ECO:0000256" key="1">
    <source>
        <dbReference type="SAM" id="Phobius"/>
    </source>
</evidence>
<feature type="transmembrane region" description="Helical" evidence="1">
    <location>
        <begin position="6"/>
        <end position="23"/>
    </location>
</feature>
<name>A0A0F8YV44_9ZZZZ</name>
<evidence type="ECO:0008006" key="3">
    <source>
        <dbReference type="Google" id="ProtNLM"/>
    </source>
</evidence>
<dbReference type="InterPro" id="IPR011990">
    <property type="entry name" value="TPR-like_helical_dom_sf"/>
</dbReference>
<feature type="non-terminal residue" evidence="2">
    <location>
        <position position="248"/>
    </location>
</feature>
<dbReference type="SUPFAM" id="SSF48452">
    <property type="entry name" value="TPR-like"/>
    <property type="match status" value="1"/>
</dbReference>
<protein>
    <recommendedName>
        <fullName evidence="3">Tetratricopeptide repeat protein</fullName>
    </recommendedName>
</protein>
<keyword evidence="1" id="KW-1133">Transmembrane helix</keyword>
<dbReference type="EMBL" id="LAZR01054844">
    <property type="protein sequence ID" value="KKK77675.1"/>
    <property type="molecule type" value="Genomic_DNA"/>
</dbReference>
<organism evidence="2">
    <name type="scientific">marine sediment metagenome</name>
    <dbReference type="NCBI Taxonomy" id="412755"/>
    <lineage>
        <taxon>unclassified sequences</taxon>
        <taxon>metagenomes</taxon>
        <taxon>ecological metagenomes</taxon>
    </lineage>
</organism>